<dbReference type="InterPro" id="IPR036397">
    <property type="entry name" value="RNaseH_sf"/>
</dbReference>
<accession>A0ABQ2DMJ9</accession>
<dbReference type="SUPFAM" id="SSF53098">
    <property type="entry name" value="Ribonuclease H-like"/>
    <property type="match status" value="1"/>
</dbReference>
<dbReference type="PROSITE" id="PS50994">
    <property type="entry name" value="INTEGRASE"/>
    <property type="match status" value="1"/>
</dbReference>
<evidence type="ECO:0000313" key="3">
    <source>
        <dbReference type="Proteomes" id="UP000606115"/>
    </source>
</evidence>
<evidence type="ECO:0000313" key="2">
    <source>
        <dbReference type="EMBL" id="GGJ60386.1"/>
    </source>
</evidence>
<dbReference type="InterPro" id="IPR001584">
    <property type="entry name" value="Integrase_cat-core"/>
</dbReference>
<sequence length="354" mass="40332">MATIARLLASVGHVERSPRKRPKSSYVPFVRSTAMALWQLDAFEYRTLSDQVVTVYQLIDDATRFDVGSSAYARHENSGDAQQVLAHAIIVYGPPKEVLSDNSKAFTQLRGGTIGIVEAYLASQGSMPITGLPGRPITQGKNERSHQTLQQILKANKPQNLADVQKLLRRYREHCNQRRPHQSLNQATPQKAWELLEAKAAEYLMKRRISSSAVERADLVISKTGNILNKLTDRHVPDMDRESHQLLVRVNKDNCQAYYRGKQISLPQTYADRQFLRTITEDEFILSYPDTAEVVLSFPLPMVALRVHQRFVSSYSIRGIQLANPTKQWSRKAAEYQAQYVAREEDMPEVFDYR</sequence>
<reference evidence="3" key="1">
    <citation type="journal article" date="2019" name="Int. J. Syst. Evol. Microbiol.">
        <title>The Global Catalogue of Microorganisms (GCM) 10K type strain sequencing project: providing services to taxonomists for standard genome sequencing and annotation.</title>
        <authorList>
            <consortium name="The Broad Institute Genomics Platform"/>
            <consortium name="The Broad Institute Genome Sequencing Center for Infectious Disease"/>
            <person name="Wu L."/>
            <person name="Ma J."/>
        </authorList>
    </citation>
    <scope>NUCLEOTIDE SEQUENCE [LARGE SCALE GENOMIC DNA]</scope>
    <source>
        <strain evidence="3">CGMCC 1.3685</strain>
    </source>
</reference>
<dbReference type="Pfam" id="PF13683">
    <property type="entry name" value="rve_3"/>
    <property type="match status" value="1"/>
</dbReference>
<proteinExistence type="predicted"/>
<gene>
    <name evidence="2" type="ORF">GCM10007173_18970</name>
</gene>
<dbReference type="Proteomes" id="UP000606115">
    <property type="component" value="Unassembled WGS sequence"/>
</dbReference>
<keyword evidence="3" id="KW-1185">Reference proteome</keyword>
<organism evidence="2 3">
    <name type="scientific">Glutamicibacter ardleyensis</name>
    <dbReference type="NCBI Taxonomy" id="225894"/>
    <lineage>
        <taxon>Bacteria</taxon>
        <taxon>Bacillati</taxon>
        <taxon>Actinomycetota</taxon>
        <taxon>Actinomycetes</taxon>
        <taxon>Micrococcales</taxon>
        <taxon>Micrococcaceae</taxon>
        <taxon>Glutamicibacter</taxon>
    </lineage>
</organism>
<evidence type="ECO:0000259" key="1">
    <source>
        <dbReference type="PROSITE" id="PS50994"/>
    </source>
</evidence>
<name>A0ABQ2DMJ9_9MICC</name>
<protein>
    <recommendedName>
        <fullName evidence="1">Integrase catalytic domain-containing protein</fullName>
    </recommendedName>
</protein>
<comment type="caution">
    <text evidence="2">The sequence shown here is derived from an EMBL/GenBank/DDBJ whole genome shotgun (WGS) entry which is preliminary data.</text>
</comment>
<dbReference type="Gene3D" id="3.30.420.10">
    <property type="entry name" value="Ribonuclease H-like superfamily/Ribonuclease H"/>
    <property type="match status" value="1"/>
</dbReference>
<dbReference type="InterPro" id="IPR012337">
    <property type="entry name" value="RNaseH-like_sf"/>
</dbReference>
<dbReference type="EMBL" id="BMKX01000004">
    <property type="protein sequence ID" value="GGJ60386.1"/>
    <property type="molecule type" value="Genomic_DNA"/>
</dbReference>
<feature type="domain" description="Integrase catalytic" evidence="1">
    <location>
        <begin position="24"/>
        <end position="197"/>
    </location>
</feature>